<dbReference type="SUPFAM" id="SSF54211">
    <property type="entry name" value="Ribosomal protein S5 domain 2-like"/>
    <property type="match status" value="1"/>
</dbReference>
<dbReference type="InterPro" id="IPR050080">
    <property type="entry name" value="RNase_PH"/>
</dbReference>
<feature type="domain" description="Exoribonuclease phosphorolytic" evidence="7">
    <location>
        <begin position="25"/>
        <end position="154"/>
    </location>
</feature>
<dbReference type="InterPro" id="IPR020568">
    <property type="entry name" value="Ribosomal_Su5_D2-typ_SF"/>
</dbReference>
<organism evidence="9 10">
    <name type="scientific">Candidatus Bilamarchaeum dharawalense</name>
    <dbReference type="NCBI Taxonomy" id="2885759"/>
    <lineage>
        <taxon>Archaea</taxon>
        <taxon>Candidatus Micrarchaeota</taxon>
        <taxon>Candidatus Micrarchaeia</taxon>
        <taxon>Candidatus Anstonellales</taxon>
        <taxon>Candidatus Bilamarchaeaceae</taxon>
        <taxon>Candidatus Bilamarchaeum</taxon>
    </lineage>
</organism>
<evidence type="ECO:0000256" key="4">
    <source>
        <dbReference type="ARBA" id="ARBA00022835"/>
    </source>
</evidence>
<keyword evidence="9" id="KW-0378">Hydrolase</keyword>
<dbReference type="GO" id="GO:0016075">
    <property type="term" value="P:rRNA catabolic process"/>
    <property type="evidence" value="ECO:0007669"/>
    <property type="project" value="TreeGrafter"/>
</dbReference>
<evidence type="ECO:0000313" key="10">
    <source>
        <dbReference type="Proteomes" id="UP000789941"/>
    </source>
</evidence>
<dbReference type="GO" id="GO:0000177">
    <property type="term" value="C:cytoplasmic exosome (RNase complex)"/>
    <property type="evidence" value="ECO:0007669"/>
    <property type="project" value="TreeGrafter"/>
</dbReference>
<gene>
    <name evidence="9" type="ORF">LFW2832_01138</name>
</gene>
<dbReference type="EMBL" id="CABMJJ010000011">
    <property type="protein sequence ID" value="VVC04826.1"/>
    <property type="molecule type" value="Genomic_DNA"/>
</dbReference>
<evidence type="ECO:0000256" key="5">
    <source>
        <dbReference type="ARBA" id="ARBA00022839"/>
    </source>
</evidence>
<dbReference type="GO" id="GO:0004527">
    <property type="term" value="F:exonuclease activity"/>
    <property type="evidence" value="ECO:0007669"/>
    <property type="project" value="UniProtKB-KW"/>
</dbReference>
<feature type="domain" description="Exoribonuclease phosphorolytic" evidence="8">
    <location>
        <begin position="157"/>
        <end position="221"/>
    </location>
</feature>
<dbReference type="AlphaFoldDB" id="A0A5E4LYF1"/>
<comment type="subunit">
    <text evidence="6">Component of the archaeal exosome complex. Forms a hexameric ring-like arrangement composed of 3 Rrp41-Rrp42 heterodimers. The hexameric ring associates with a trimer of Rrp4 and/or Csl4 subunits.</text>
</comment>
<dbReference type="GO" id="GO:0003723">
    <property type="term" value="F:RNA binding"/>
    <property type="evidence" value="ECO:0007669"/>
    <property type="project" value="TreeGrafter"/>
</dbReference>
<evidence type="ECO:0000259" key="7">
    <source>
        <dbReference type="Pfam" id="PF01138"/>
    </source>
</evidence>
<evidence type="ECO:0000256" key="6">
    <source>
        <dbReference type="ARBA" id="ARBA00062149"/>
    </source>
</evidence>
<dbReference type="EC" id="3.1.13.-" evidence="9"/>
<dbReference type="PANTHER" id="PTHR11953">
    <property type="entry name" value="EXOSOME COMPLEX COMPONENT"/>
    <property type="match status" value="1"/>
</dbReference>
<dbReference type="FunFam" id="3.30.230.70:FF:000004">
    <property type="entry name" value="Exosome complex component Rrp41"/>
    <property type="match status" value="1"/>
</dbReference>
<reference evidence="9 10" key="1">
    <citation type="submission" date="2019-08" db="EMBL/GenBank/DDBJ databases">
        <authorList>
            <person name="Vazquez-Campos X."/>
        </authorList>
    </citation>
    <scope>NUCLEOTIDE SEQUENCE [LARGE SCALE GENOMIC DNA]</scope>
    <source>
        <strain evidence="9">LFW-283_2</strain>
    </source>
</reference>
<keyword evidence="5" id="KW-0540">Nuclease</keyword>
<name>A0A5E4LYF1_9ARCH</name>
<sequence>MSDSKGTVPLMINGKRTDGREVEDLRNLRIEVGIIPEADGSAYVEWGGNKIVCGVYGPRECIPRHDASPYHSIVKCRYMMSPFASLEEHSRSGPSRRSTELSKVIREVFENVVIAEKFPNTQIDIYIDVLQADGGTRTASITAATVALANAGIPMKDMVASVAVGKAGDTLVLDLNKAEDNFGQSDMPMAMSQKDKKLLLLQMDGLLTKEEVIEMVGMAERGCEKVNAIQTSALKRFYEKGEDETVKW</sequence>
<comment type="subcellular location">
    <subcellularLocation>
        <location evidence="1">Cytoplasm</location>
    </subcellularLocation>
</comment>
<dbReference type="InterPro" id="IPR027408">
    <property type="entry name" value="PNPase/RNase_PH_dom_sf"/>
</dbReference>
<dbReference type="GO" id="GO:0000956">
    <property type="term" value="P:nuclear-transcribed mRNA catabolic process"/>
    <property type="evidence" value="ECO:0007669"/>
    <property type="project" value="UniProtKB-ARBA"/>
</dbReference>
<dbReference type="GO" id="GO:0010467">
    <property type="term" value="P:gene expression"/>
    <property type="evidence" value="ECO:0007669"/>
    <property type="project" value="UniProtKB-ARBA"/>
</dbReference>
<comment type="similarity">
    <text evidence="2">Belongs to the RNase PH family.</text>
</comment>
<keyword evidence="4" id="KW-0271">Exosome</keyword>
<dbReference type="InterPro" id="IPR015847">
    <property type="entry name" value="ExoRNase_PH_dom2"/>
</dbReference>
<dbReference type="PANTHER" id="PTHR11953:SF0">
    <property type="entry name" value="EXOSOME COMPLEX COMPONENT RRP41"/>
    <property type="match status" value="1"/>
</dbReference>
<dbReference type="SUPFAM" id="SSF55666">
    <property type="entry name" value="Ribonuclease PH domain 2-like"/>
    <property type="match status" value="1"/>
</dbReference>
<keyword evidence="3" id="KW-0963">Cytoplasm</keyword>
<dbReference type="Proteomes" id="UP000789941">
    <property type="component" value="Unassembled WGS sequence"/>
</dbReference>
<evidence type="ECO:0000313" key="9">
    <source>
        <dbReference type="EMBL" id="VVC04826.1"/>
    </source>
</evidence>
<dbReference type="Pfam" id="PF03725">
    <property type="entry name" value="RNase_PH_C"/>
    <property type="match status" value="1"/>
</dbReference>
<evidence type="ECO:0000259" key="8">
    <source>
        <dbReference type="Pfam" id="PF03725"/>
    </source>
</evidence>
<dbReference type="InterPro" id="IPR001247">
    <property type="entry name" value="ExoRNase_PH_dom1"/>
</dbReference>
<evidence type="ECO:0000256" key="1">
    <source>
        <dbReference type="ARBA" id="ARBA00004496"/>
    </source>
</evidence>
<proteinExistence type="inferred from homology"/>
<comment type="caution">
    <text evidence="9">The sequence shown here is derived from an EMBL/GenBank/DDBJ whole genome shotgun (WGS) entry which is preliminary data.</text>
</comment>
<evidence type="ECO:0000256" key="2">
    <source>
        <dbReference type="ARBA" id="ARBA00006678"/>
    </source>
</evidence>
<accession>A0A5E4LYF1</accession>
<dbReference type="Gene3D" id="3.30.230.70">
    <property type="entry name" value="GHMP Kinase, N-terminal domain"/>
    <property type="match status" value="1"/>
</dbReference>
<dbReference type="Pfam" id="PF01138">
    <property type="entry name" value="RNase_PH"/>
    <property type="match status" value="1"/>
</dbReference>
<dbReference type="InterPro" id="IPR036345">
    <property type="entry name" value="ExoRNase_PH_dom2_sf"/>
</dbReference>
<evidence type="ECO:0000256" key="3">
    <source>
        <dbReference type="ARBA" id="ARBA00022490"/>
    </source>
</evidence>
<keyword evidence="5" id="KW-0269">Exonuclease</keyword>
<protein>
    <submittedName>
        <fullName evidence="9">Exosome complex component Rrp41</fullName>
        <ecNumber evidence="9">3.1.13.-</ecNumber>
    </submittedName>
</protein>